<evidence type="ECO:0000256" key="1">
    <source>
        <dbReference type="SAM" id="Coils"/>
    </source>
</evidence>
<name>A6BHE1_9FIRM</name>
<dbReference type="EMBL" id="AAXB02000008">
    <property type="protein sequence ID" value="EDM62901.1"/>
    <property type="molecule type" value="Genomic_DNA"/>
</dbReference>
<dbReference type="HOGENOM" id="CLU_134280_2_1_9"/>
<keyword evidence="2" id="KW-0812">Transmembrane</keyword>
<evidence type="ECO:0008006" key="5">
    <source>
        <dbReference type="Google" id="ProtNLM"/>
    </source>
</evidence>
<dbReference type="AlphaFoldDB" id="A6BHE1"/>
<organism evidence="3 4">
    <name type="scientific">Dorea longicatena DSM 13814</name>
    <dbReference type="NCBI Taxonomy" id="411462"/>
    <lineage>
        <taxon>Bacteria</taxon>
        <taxon>Bacillati</taxon>
        <taxon>Bacillota</taxon>
        <taxon>Clostridia</taxon>
        <taxon>Lachnospirales</taxon>
        <taxon>Lachnospiraceae</taxon>
        <taxon>Dorea</taxon>
    </lineage>
</organism>
<proteinExistence type="predicted"/>
<gene>
    <name evidence="3" type="ORF">DORLON_01717</name>
</gene>
<keyword evidence="2" id="KW-1133">Transmembrane helix</keyword>
<dbReference type="eggNOG" id="ENOG5032ZEJ">
    <property type="taxonomic scope" value="Bacteria"/>
</dbReference>
<feature type="transmembrane region" description="Helical" evidence="2">
    <location>
        <begin position="70"/>
        <end position="89"/>
    </location>
</feature>
<feature type="coiled-coil region" evidence="1">
    <location>
        <begin position="89"/>
        <end position="116"/>
    </location>
</feature>
<dbReference type="Proteomes" id="UP000004016">
    <property type="component" value="Unassembled WGS sequence"/>
</dbReference>
<keyword evidence="2" id="KW-0472">Membrane</keyword>
<keyword evidence="1" id="KW-0175">Coiled coil</keyword>
<comment type="caution">
    <text evidence="3">The sequence shown here is derived from an EMBL/GenBank/DDBJ whole genome shotgun (WGS) entry which is preliminary data.</text>
</comment>
<evidence type="ECO:0000313" key="3">
    <source>
        <dbReference type="EMBL" id="EDM62901.1"/>
    </source>
</evidence>
<accession>A6BHE1</accession>
<feature type="transmembrane region" description="Helical" evidence="2">
    <location>
        <begin position="31"/>
        <end position="50"/>
    </location>
</feature>
<dbReference type="InterPro" id="IPR019277">
    <property type="entry name" value="DUF2304"/>
</dbReference>
<dbReference type="Pfam" id="PF10066">
    <property type="entry name" value="DUF2304"/>
    <property type="match status" value="1"/>
</dbReference>
<evidence type="ECO:0000313" key="4">
    <source>
        <dbReference type="Proteomes" id="UP000004016"/>
    </source>
</evidence>
<dbReference type="GeneID" id="93136355"/>
<reference evidence="3 4" key="1">
    <citation type="submission" date="2007-03" db="EMBL/GenBank/DDBJ databases">
        <authorList>
            <person name="Fulton L."/>
            <person name="Clifton S."/>
            <person name="Fulton B."/>
            <person name="Xu J."/>
            <person name="Minx P."/>
            <person name="Pepin K.H."/>
            <person name="Johnson M."/>
            <person name="Thiruvilangam P."/>
            <person name="Bhonagiri V."/>
            <person name="Nash W.E."/>
            <person name="Mardis E.R."/>
            <person name="Wilson R.K."/>
        </authorList>
    </citation>
    <scope>NUCLEOTIDE SEQUENCE [LARGE SCALE GENOMIC DNA]</scope>
    <source>
        <strain evidence="3 4">DSM 13814</strain>
    </source>
</reference>
<reference evidence="3 4" key="2">
    <citation type="submission" date="2007-04" db="EMBL/GenBank/DDBJ databases">
        <title>Draft genome sequence of Dorea longicatena (DSM 13814).</title>
        <authorList>
            <person name="Sudarsanam P."/>
            <person name="Ley R."/>
            <person name="Guruge J."/>
            <person name="Turnbaugh P.J."/>
            <person name="Mahowald M."/>
            <person name="Liep D."/>
            <person name="Gordon J."/>
        </authorList>
    </citation>
    <scope>NUCLEOTIDE SEQUENCE [LARGE SCALE GENOMIC DNA]</scope>
    <source>
        <strain evidence="3 4">DSM 13814</strain>
    </source>
</reference>
<sequence>MSVKIQIIIAVLIICALIVIIDMIRKKRLELSYALSWLLVGIGVLILDIFPQLIKTISEKIGIVSPVNMLFFFGFCFSLIIIFVLTIAVSKLSIKIKQLAQQIAIYEKKEKERRQQNEVEGK</sequence>
<dbReference type="RefSeq" id="WP_006428595.1">
    <property type="nucleotide sequence ID" value="NZ_DS264416.1"/>
</dbReference>
<protein>
    <recommendedName>
        <fullName evidence="5">DUF2304 domain-containing protein</fullName>
    </recommendedName>
</protein>
<feature type="transmembrane region" description="Helical" evidence="2">
    <location>
        <begin position="6"/>
        <end position="24"/>
    </location>
</feature>
<evidence type="ECO:0000256" key="2">
    <source>
        <dbReference type="SAM" id="Phobius"/>
    </source>
</evidence>